<dbReference type="PANTHER" id="PTHR10903:SF107">
    <property type="entry name" value="GTPASE IMAP FAMILY MEMBER 4-LIKE-RELATED"/>
    <property type="match status" value="1"/>
</dbReference>
<dbReference type="AlphaFoldDB" id="A0A9D3PCZ2"/>
<comment type="similarity">
    <text evidence="1">Belongs to the TRAFAC class TrmE-Era-EngA-EngB-Septin-like GTPase superfamily. AIG1/Toc34/Toc159-like paraseptin GTPase family. IAN subfamily.</text>
</comment>
<feature type="compositionally biased region" description="Basic and acidic residues" evidence="5">
    <location>
        <begin position="556"/>
        <end position="567"/>
    </location>
</feature>
<dbReference type="InterPro" id="IPR045058">
    <property type="entry name" value="GIMA/IAN/Toc"/>
</dbReference>
<feature type="coiled-coil region" evidence="4">
    <location>
        <begin position="207"/>
        <end position="239"/>
    </location>
</feature>
<name>A0A9D3PCZ2_MEGAT</name>
<keyword evidence="8" id="KW-1185">Reference proteome</keyword>
<feature type="domain" description="AIG1-type G" evidence="6">
    <location>
        <begin position="247"/>
        <end position="447"/>
    </location>
</feature>
<feature type="compositionally biased region" description="Low complexity" evidence="5">
    <location>
        <begin position="534"/>
        <end position="548"/>
    </location>
</feature>
<evidence type="ECO:0000256" key="5">
    <source>
        <dbReference type="SAM" id="MobiDB-lite"/>
    </source>
</evidence>
<gene>
    <name evidence="7" type="ORF">MATL_G00252060</name>
</gene>
<dbReference type="Proteomes" id="UP001046870">
    <property type="component" value="Chromosome 24"/>
</dbReference>
<dbReference type="GO" id="GO:0005525">
    <property type="term" value="F:GTP binding"/>
    <property type="evidence" value="ECO:0007669"/>
    <property type="project" value="UniProtKB-KW"/>
</dbReference>
<dbReference type="SUPFAM" id="SSF52540">
    <property type="entry name" value="P-loop containing nucleoside triphosphate hydrolases"/>
    <property type="match status" value="2"/>
</dbReference>
<evidence type="ECO:0000313" key="8">
    <source>
        <dbReference type="Proteomes" id="UP001046870"/>
    </source>
</evidence>
<dbReference type="FunFam" id="3.40.50.300:FF:001809">
    <property type="entry name" value="Si:ch1073-365p7.2"/>
    <property type="match status" value="2"/>
</dbReference>
<evidence type="ECO:0000256" key="3">
    <source>
        <dbReference type="ARBA" id="ARBA00023134"/>
    </source>
</evidence>
<evidence type="ECO:0000259" key="6">
    <source>
        <dbReference type="PROSITE" id="PS51720"/>
    </source>
</evidence>
<evidence type="ECO:0000256" key="1">
    <source>
        <dbReference type="ARBA" id="ARBA00008535"/>
    </source>
</evidence>
<dbReference type="Gene3D" id="3.40.50.300">
    <property type="entry name" value="P-loop containing nucleotide triphosphate hydrolases"/>
    <property type="match status" value="2"/>
</dbReference>
<evidence type="ECO:0000313" key="7">
    <source>
        <dbReference type="EMBL" id="KAG7455021.1"/>
    </source>
</evidence>
<dbReference type="PANTHER" id="PTHR10903">
    <property type="entry name" value="GTPASE, IMAP FAMILY MEMBER-RELATED"/>
    <property type="match status" value="1"/>
</dbReference>
<proteinExistence type="inferred from homology"/>
<dbReference type="InterPro" id="IPR006703">
    <property type="entry name" value="G_AIG1"/>
</dbReference>
<protein>
    <recommendedName>
        <fullName evidence="6">AIG1-type G domain-containing protein</fullName>
    </recommendedName>
</protein>
<keyword evidence="3" id="KW-0342">GTP-binding</keyword>
<accession>A0A9D3PCZ2</accession>
<keyword evidence="4" id="KW-0175">Coiled coil</keyword>
<comment type="caution">
    <text evidence="7">The sequence shown here is derived from an EMBL/GenBank/DDBJ whole genome shotgun (WGS) entry which is preliminary data.</text>
</comment>
<organism evidence="7 8">
    <name type="scientific">Megalops atlanticus</name>
    <name type="common">Tarpon</name>
    <name type="synonym">Clupea gigantea</name>
    <dbReference type="NCBI Taxonomy" id="7932"/>
    <lineage>
        <taxon>Eukaryota</taxon>
        <taxon>Metazoa</taxon>
        <taxon>Chordata</taxon>
        <taxon>Craniata</taxon>
        <taxon>Vertebrata</taxon>
        <taxon>Euteleostomi</taxon>
        <taxon>Actinopterygii</taxon>
        <taxon>Neopterygii</taxon>
        <taxon>Teleostei</taxon>
        <taxon>Elopiformes</taxon>
        <taxon>Megalopidae</taxon>
        <taxon>Megalops</taxon>
    </lineage>
</organism>
<dbReference type="OrthoDB" id="9982588at2759"/>
<evidence type="ECO:0000256" key="4">
    <source>
        <dbReference type="SAM" id="Coils"/>
    </source>
</evidence>
<dbReference type="EMBL" id="JAFDVH010000024">
    <property type="protein sequence ID" value="KAG7455021.1"/>
    <property type="molecule type" value="Genomic_DNA"/>
</dbReference>
<evidence type="ECO:0000256" key="2">
    <source>
        <dbReference type="ARBA" id="ARBA00022741"/>
    </source>
</evidence>
<sequence length="567" mass="64583">MASGETHRLSELRMVLLGRKWVGKRLAGNTILGREEFDTESETVKSVNSGQVEVAGRWVTVVHTPGWWKTFSIENTTELVKQEIVHSMSLCFPGPHALLLVIDVDICFTDTHRRAVEEHLELLGERVWRHTIVLFTWVDWLGHTTIEEHIQRQGKDLQWVIEKCGNRYHVLRNKNRGDVTLVTELLEKMEELVASNGGVHFEMDSRISQQVEEKRRAAKERARHRRKKVTTQRETLRARLSGTPRRLSELRMVLLGWIFVGKSSAGNTLLGTVAGEERQRTTRCVETQGQVAGRRVTVVDTPGWLGCHSVQDTPEEIKQEIVRSVSLCPPGPHALLLVIDVSVSFTETHRRSVKEHLELLSKDVWRHTIVLFTWGDWLGDTTVEQHIETEGSALQWLIEKCGNRYHLFSHDKRGDSAQVTELLEKMEEMVVANSLFCLSSEREREAEERELRGQAEGEKLMEMFEEVCRRREREMLEDIRKMLLDVDVEGAMKRSSVGHPPNMSEEALSEAGSFQQEQSCSKVSKWLSQVHCGSSALSSGSTTDSAALNTTPTDIMKTEEESCDLQH</sequence>
<dbReference type="InterPro" id="IPR027417">
    <property type="entry name" value="P-loop_NTPase"/>
</dbReference>
<keyword evidence="2" id="KW-0547">Nucleotide-binding</keyword>
<feature type="domain" description="AIG1-type G" evidence="6">
    <location>
        <begin position="9"/>
        <end position="210"/>
    </location>
</feature>
<feature type="region of interest" description="Disordered" evidence="5">
    <location>
        <begin position="534"/>
        <end position="567"/>
    </location>
</feature>
<dbReference type="PROSITE" id="PS51720">
    <property type="entry name" value="G_AIG1"/>
    <property type="match status" value="2"/>
</dbReference>
<dbReference type="Pfam" id="PF04548">
    <property type="entry name" value="AIG1"/>
    <property type="match status" value="2"/>
</dbReference>
<reference evidence="7" key="1">
    <citation type="submission" date="2021-01" db="EMBL/GenBank/DDBJ databases">
        <authorList>
            <person name="Zahm M."/>
            <person name="Roques C."/>
            <person name="Cabau C."/>
            <person name="Klopp C."/>
            <person name="Donnadieu C."/>
            <person name="Jouanno E."/>
            <person name="Lampietro C."/>
            <person name="Louis A."/>
            <person name="Herpin A."/>
            <person name="Echchiki A."/>
            <person name="Berthelot C."/>
            <person name="Parey E."/>
            <person name="Roest-Crollius H."/>
            <person name="Braasch I."/>
            <person name="Postlethwait J."/>
            <person name="Bobe J."/>
            <person name="Montfort J."/>
            <person name="Bouchez O."/>
            <person name="Begum T."/>
            <person name="Mejri S."/>
            <person name="Adams A."/>
            <person name="Chen W.-J."/>
            <person name="Guiguen Y."/>
        </authorList>
    </citation>
    <scope>NUCLEOTIDE SEQUENCE</scope>
    <source>
        <strain evidence="7">YG-15Mar2019-1</strain>
        <tissue evidence="7">Brain</tissue>
    </source>
</reference>